<feature type="signal peptide" evidence="1">
    <location>
        <begin position="1"/>
        <end position="23"/>
    </location>
</feature>
<evidence type="ECO:0000256" key="1">
    <source>
        <dbReference type="SAM" id="SignalP"/>
    </source>
</evidence>
<reference evidence="2 3" key="1">
    <citation type="submission" date="2019-11" db="EMBL/GenBank/DDBJ databases">
        <authorList>
            <person name="Haines EK M."/>
        </authorList>
    </citation>
    <scope>NUCLEOTIDE SEQUENCE [LARGE SCALE GENOMIC DNA]</scope>
    <source>
        <strain evidence="2">KR2729</strain>
    </source>
</reference>
<evidence type="ECO:0000313" key="3">
    <source>
        <dbReference type="Proteomes" id="UP000629265"/>
    </source>
</evidence>
<keyword evidence="1" id="KW-0732">Signal</keyword>
<name>A0ABD7W5J5_ECOLX</name>
<proteinExistence type="predicted"/>
<gene>
    <name evidence="2" type="ORF">IDONEFKE_00566</name>
</gene>
<evidence type="ECO:0000313" key="2">
    <source>
        <dbReference type="EMBL" id="VZR28819.1"/>
    </source>
</evidence>
<comment type="caution">
    <text evidence="2">The sequence shown here is derived from an EMBL/GenBank/DDBJ whole genome shotgun (WGS) entry which is preliminary data.</text>
</comment>
<dbReference type="EMBL" id="CACRYR010000111">
    <property type="protein sequence ID" value="VZR28819.1"/>
    <property type="molecule type" value="Genomic_DNA"/>
</dbReference>
<accession>A0ABD7W5J5</accession>
<sequence>MPMIHLTKWLFVVTALLSGCATTSSPLLPSPIKEISPVPENAEPGFIPGATLFKAST</sequence>
<dbReference type="AlphaFoldDB" id="A0ABD7W5J5"/>
<dbReference type="Proteomes" id="UP000629265">
    <property type="component" value="Unassembled WGS sequence"/>
</dbReference>
<organism evidence="2 3">
    <name type="scientific">Escherichia coli</name>
    <dbReference type="NCBI Taxonomy" id="562"/>
    <lineage>
        <taxon>Bacteria</taxon>
        <taxon>Pseudomonadati</taxon>
        <taxon>Pseudomonadota</taxon>
        <taxon>Gammaproteobacteria</taxon>
        <taxon>Enterobacterales</taxon>
        <taxon>Enterobacteriaceae</taxon>
        <taxon>Escherichia</taxon>
    </lineage>
</organism>
<feature type="chain" id="PRO_5044765760" evidence="1">
    <location>
        <begin position="24"/>
        <end position="57"/>
    </location>
</feature>
<protein>
    <submittedName>
        <fullName evidence="2">Uncharacterized protein</fullName>
    </submittedName>
</protein>